<evidence type="ECO:0000256" key="7">
    <source>
        <dbReference type="RuleBase" id="RU004326"/>
    </source>
</evidence>
<dbReference type="AlphaFoldDB" id="A0A0G0ETU0"/>
<gene>
    <name evidence="12" type="ORF">US19_C0007G0003</name>
</gene>
<name>A0A0G0ETU0_9BACT</name>
<evidence type="ECO:0000256" key="2">
    <source>
        <dbReference type="ARBA" id="ARBA00010231"/>
    </source>
</evidence>
<dbReference type="Pfam" id="PF02879">
    <property type="entry name" value="PGM_PMM_II"/>
    <property type="match status" value="1"/>
</dbReference>
<accession>A0A0G0ETU0</accession>
<evidence type="ECO:0000256" key="3">
    <source>
        <dbReference type="ARBA" id="ARBA00022553"/>
    </source>
</evidence>
<feature type="domain" description="Alpha-D-phosphohexomutase C-terminal" evidence="8">
    <location>
        <begin position="386"/>
        <end position="443"/>
    </location>
</feature>
<keyword evidence="6" id="KW-0413">Isomerase</keyword>
<dbReference type="InterPro" id="IPR005846">
    <property type="entry name" value="A-D-PHexomutase_a/b/a-III"/>
</dbReference>
<feature type="domain" description="Alpha-D-phosphohexomutase alpha/beta/alpha" evidence="11">
    <location>
        <begin position="273"/>
        <end position="377"/>
    </location>
</feature>
<sequence>MDIPGGIFKSYDIRGIYPGEINEEFAVPITRAIYSFAKKQFPNKEKLTIVIGRDMRLSTPAIFKAITETLVDLGAQVIDIGLVSTPTFYYGVFKKKYDGGIMITASHNPKDYNGLKIVVNPGDGGLIKIGKPTGMDDIRELSLHPEKIDNLNATERGSIKVVDGVVDEEVQYALEITRNPSLNNFKVVCDSANAMGALYIDALYKHIPGELVRMNFELDGTFPAHPADPLDPKNVEPAQKRVLEEGADLGLALDGDGDRIFFIDERGEVVKPSMITAIVARELLKEHKGEKILFDIRYIMSASRVTKESGGEPVLTKVGHAYITEKMNEGGGIFAGESSGHYFFKATGNAEGPLLVLLHVLNAMTVQGKKLSELANEVRRSRESGEINFRVKNAKEIIEKLKLEHKDGEILELDGVAVQYPDWRFSLRTSNTEPLLRLNVEEEIESYKGRHEGLVAKIKELGDFDEET</sequence>
<dbReference type="PATRIC" id="fig|1618426.3.peg.313"/>
<organism evidence="12 13">
    <name type="scientific">Candidatus Daviesbacteria bacterium GW2011_GWB1_36_5</name>
    <dbReference type="NCBI Taxonomy" id="1618426"/>
    <lineage>
        <taxon>Bacteria</taxon>
        <taxon>Candidatus Daviesiibacteriota</taxon>
    </lineage>
</organism>
<dbReference type="InterPro" id="IPR005841">
    <property type="entry name" value="Alpha-D-phosphohexomutase_SF"/>
</dbReference>
<dbReference type="Pfam" id="PF00408">
    <property type="entry name" value="PGM_PMM_IV"/>
    <property type="match status" value="1"/>
</dbReference>
<keyword evidence="5 7" id="KW-0460">Magnesium</keyword>
<dbReference type="GO" id="GO:0016868">
    <property type="term" value="F:intramolecular phosphotransferase activity"/>
    <property type="evidence" value="ECO:0007669"/>
    <property type="project" value="InterPro"/>
</dbReference>
<comment type="similarity">
    <text evidence="2 7">Belongs to the phosphohexose mutase family.</text>
</comment>
<dbReference type="InterPro" id="IPR016066">
    <property type="entry name" value="A-D-PHexomutase_CS"/>
</dbReference>
<evidence type="ECO:0000259" key="9">
    <source>
        <dbReference type="Pfam" id="PF02878"/>
    </source>
</evidence>
<feature type="domain" description="Alpha-D-phosphohexomutase alpha/beta/alpha" evidence="9">
    <location>
        <begin position="7"/>
        <end position="122"/>
    </location>
</feature>
<dbReference type="InterPro" id="IPR036900">
    <property type="entry name" value="A-D-PHexomutase_C_sf"/>
</dbReference>
<keyword evidence="3" id="KW-0597">Phosphoprotein</keyword>
<comment type="caution">
    <text evidence="12">The sequence shown here is derived from an EMBL/GenBank/DDBJ whole genome shotgun (WGS) entry which is preliminary data.</text>
</comment>
<dbReference type="Pfam" id="PF02878">
    <property type="entry name" value="PGM_PMM_I"/>
    <property type="match status" value="1"/>
</dbReference>
<evidence type="ECO:0000256" key="1">
    <source>
        <dbReference type="ARBA" id="ARBA00001946"/>
    </source>
</evidence>
<dbReference type="InterPro" id="IPR005844">
    <property type="entry name" value="A-D-PHexomutase_a/b/a-I"/>
</dbReference>
<dbReference type="PANTHER" id="PTHR43771:SF1">
    <property type="entry name" value="PHOSPHOMANNOMUTASE"/>
    <property type="match status" value="1"/>
</dbReference>
<dbReference type="PANTHER" id="PTHR43771">
    <property type="entry name" value="PHOSPHOMANNOMUTASE"/>
    <property type="match status" value="1"/>
</dbReference>
<dbReference type="GO" id="GO:0000287">
    <property type="term" value="F:magnesium ion binding"/>
    <property type="evidence" value="ECO:0007669"/>
    <property type="project" value="InterPro"/>
</dbReference>
<evidence type="ECO:0000259" key="11">
    <source>
        <dbReference type="Pfam" id="PF02880"/>
    </source>
</evidence>
<feature type="domain" description="Alpha-D-phosphohexomutase alpha/beta/alpha" evidence="10">
    <location>
        <begin position="181"/>
        <end position="267"/>
    </location>
</feature>
<evidence type="ECO:0000259" key="10">
    <source>
        <dbReference type="Pfam" id="PF02879"/>
    </source>
</evidence>
<dbReference type="PRINTS" id="PR00509">
    <property type="entry name" value="PGMPMM"/>
</dbReference>
<dbReference type="Gene3D" id="3.40.120.10">
    <property type="entry name" value="Alpha-D-Glucose-1,6-Bisphosphate, subunit A, domain 3"/>
    <property type="match status" value="3"/>
</dbReference>
<dbReference type="SUPFAM" id="SSF53738">
    <property type="entry name" value="Phosphoglucomutase, first 3 domains"/>
    <property type="match status" value="3"/>
</dbReference>
<proteinExistence type="inferred from homology"/>
<dbReference type="Pfam" id="PF02880">
    <property type="entry name" value="PGM_PMM_III"/>
    <property type="match status" value="1"/>
</dbReference>
<evidence type="ECO:0000259" key="8">
    <source>
        <dbReference type="Pfam" id="PF00408"/>
    </source>
</evidence>
<protein>
    <submittedName>
        <fullName evidence="12">Phosphomannomutase</fullName>
    </submittedName>
</protein>
<evidence type="ECO:0000256" key="6">
    <source>
        <dbReference type="ARBA" id="ARBA00023235"/>
    </source>
</evidence>
<dbReference type="EMBL" id="LBSA01000007">
    <property type="protein sequence ID" value="KKQ10258.1"/>
    <property type="molecule type" value="Genomic_DNA"/>
</dbReference>
<dbReference type="Proteomes" id="UP000034492">
    <property type="component" value="Unassembled WGS sequence"/>
</dbReference>
<dbReference type="SUPFAM" id="SSF55957">
    <property type="entry name" value="Phosphoglucomutase, C-terminal domain"/>
    <property type="match status" value="1"/>
</dbReference>
<dbReference type="InterPro" id="IPR005843">
    <property type="entry name" value="A-D-PHexomutase_C"/>
</dbReference>
<evidence type="ECO:0000256" key="4">
    <source>
        <dbReference type="ARBA" id="ARBA00022723"/>
    </source>
</evidence>
<dbReference type="CDD" id="cd03089">
    <property type="entry name" value="PMM_PGM"/>
    <property type="match status" value="1"/>
</dbReference>
<evidence type="ECO:0000313" key="12">
    <source>
        <dbReference type="EMBL" id="KKQ10258.1"/>
    </source>
</evidence>
<comment type="cofactor">
    <cofactor evidence="1">
        <name>Mg(2+)</name>
        <dbReference type="ChEBI" id="CHEBI:18420"/>
    </cofactor>
</comment>
<evidence type="ECO:0000313" key="13">
    <source>
        <dbReference type="Proteomes" id="UP000034492"/>
    </source>
</evidence>
<dbReference type="Gene3D" id="3.30.310.50">
    <property type="entry name" value="Alpha-D-phosphohexomutase, C-terminal domain"/>
    <property type="match status" value="1"/>
</dbReference>
<reference evidence="12 13" key="1">
    <citation type="journal article" date="2015" name="Nature">
        <title>rRNA introns, odd ribosomes, and small enigmatic genomes across a large radiation of phyla.</title>
        <authorList>
            <person name="Brown C.T."/>
            <person name="Hug L.A."/>
            <person name="Thomas B.C."/>
            <person name="Sharon I."/>
            <person name="Castelle C.J."/>
            <person name="Singh A."/>
            <person name="Wilkins M.J."/>
            <person name="Williams K.H."/>
            <person name="Banfield J.F."/>
        </authorList>
    </citation>
    <scope>NUCLEOTIDE SEQUENCE [LARGE SCALE GENOMIC DNA]</scope>
</reference>
<dbReference type="GO" id="GO:0005975">
    <property type="term" value="P:carbohydrate metabolic process"/>
    <property type="evidence" value="ECO:0007669"/>
    <property type="project" value="InterPro"/>
</dbReference>
<dbReference type="InterPro" id="IPR005845">
    <property type="entry name" value="A-D-PHexomutase_a/b/a-II"/>
</dbReference>
<evidence type="ECO:0000256" key="5">
    <source>
        <dbReference type="ARBA" id="ARBA00022842"/>
    </source>
</evidence>
<keyword evidence="4 7" id="KW-0479">Metal-binding</keyword>
<dbReference type="InterPro" id="IPR016055">
    <property type="entry name" value="A-D-PHexomutase_a/b/a-I/II/III"/>
</dbReference>
<dbReference type="PROSITE" id="PS00710">
    <property type="entry name" value="PGM_PMM"/>
    <property type="match status" value="1"/>
</dbReference>